<accession>A0A183SQN8</accession>
<evidence type="ECO:0000256" key="2">
    <source>
        <dbReference type="ARBA" id="ARBA00022448"/>
    </source>
</evidence>
<dbReference type="SUPFAM" id="SSF103473">
    <property type="entry name" value="MFS general substrate transporter"/>
    <property type="match status" value="1"/>
</dbReference>
<feature type="transmembrane region" description="Helical" evidence="6">
    <location>
        <begin position="12"/>
        <end position="33"/>
    </location>
</feature>
<dbReference type="AlphaFoldDB" id="A0A183SQN8"/>
<evidence type="ECO:0000256" key="6">
    <source>
        <dbReference type="SAM" id="Phobius"/>
    </source>
</evidence>
<dbReference type="Pfam" id="PF07690">
    <property type="entry name" value="MFS_1"/>
    <property type="match status" value="1"/>
</dbReference>
<dbReference type="GO" id="GO:0022857">
    <property type="term" value="F:transmembrane transporter activity"/>
    <property type="evidence" value="ECO:0007669"/>
    <property type="project" value="InterPro"/>
</dbReference>
<evidence type="ECO:0000256" key="4">
    <source>
        <dbReference type="ARBA" id="ARBA00022989"/>
    </source>
</evidence>
<reference evidence="9" key="1">
    <citation type="submission" date="2016-06" db="UniProtKB">
        <authorList>
            <consortium name="WormBaseParasite"/>
        </authorList>
    </citation>
    <scope>IDENTIFICATION</scope>
</reference>
<gene>
    <name evidence="7" type="ORF">SSLN_LOCUS6536</name>
</gene>
<comment type="subcellular location">
    <subcellularLocation>
        <location evidence="1">Membrane</location>
        <topology evidence="1">Multi-pass membrane protein</topology>
    </subcellularLocation>
</comment>
<organism evidence="9">
    <name type="scientific">Schistocephalus solidus</name>
    <name type="common">Tapeworm</name>
    <dbReference type="NCBI Taxonomy" id="70667"/>
    <lineage>
        <taxon>Eukaryota</taxon>
        <taxon>Metazoa</taxon>
        <taxon>Spiralia</taxon>
        <taxon>Lophotrochozoa</taxon>
        <taxon>Platyhelminthes</taxon>
        <taxon>Cestoda</taxon>
        <taxon>Eucestoda</taxon>
        <taxon>Diphyllobothriidea</taxon>
        <taxon>Diphyllobothriidae</taxon>
        <taxon>Schistocephalus</taxon>
    </lineage>
</organism>
<evidence type="ECO:0000256" key="5">
    <source>
        <dbReference type="ARBA" id="ARBA00023136"/>
    </source>
</evidence>
<evidence type="ECO:0000256" key="3">
    <source>
        <dbReference type="ARBA" id="ARBA00022692"/>
    </source>
</evidence>
<feature type="transmembrane region" description="Helical" evidence="6">
    <location>
        <begin position="112"/>
        <end position="132"/>
    </location>
</feature>
<keyword evidence="2" id="KW-0813">Transport</keyword>
<feature type="transmembrane region" description="Helical" evidence="6">
    <location>
        <begin position="85"/>
        <end position="105"/>
    </location>
</feature>
<feature type="transmembrane region" description="Helical" evidence="6">
    <location>
        <begin position="138"/>
        <end position="163"/>
    </location>
</feature>
<evidence type="ECO:0000256" key="1">
    <source>
        <dbReference type="ARBA" id="ARBA00004141"/>
    </source>
</evidence>
<keyword evidence="3 6" id="KW-0812">Transmembrane</keyword>
<dbReference type="WBParaSite" id="SSLN_0000674201-mRNA-1">
    <property type="protein sequence ID" value="SSLN_0000674201-mRNA-1"/>
    <property type="gene ID" value="SSLN_0000674201"/>
</dbReference>
<evidence type="ECO:0000313" key="7">
    <source>
        <dbReference type="EMBL" id="VDL92921.1"/>
    </source>
</evidence>
<name>A0A183SQN8_SCHSO</name>
<dbReference type="Proteomes" id="UP000275846">
    <property type="component" value="Unassembled WGS sequence"/>
</dbReference>
<feature type="transmembrane region" description="Helical" evidence="6">
    <location>
        <begin position="206"/>
        <end position="224"/>
    </location>
</feature>
<dbReference type="InterPro" id="IPR036259">
    <property type="entry name" value="MFS_trans_sf"/>
</dbReference>
<evidence type="ECO:0000313" key="9">
    <source>
        <dbReference type="WBParaSite" id="SSLN_0000674201-mRNA-1"/>
    </source>
</evidence>
<dbReference type="GO" id="GO:0016020">
    <property type="term" value="C:membrane"/>
    <property type="evidence" value="ECO:0007669"/>
    <property type="project" value="UniProtKB-SubCell"/>
</dbReference>
<feature type="transmembrane region" description="Helical" evidence="6">
    <location>
        <begin position="175"/>
        <end position="194"/>
    </location>
</feature>
<proteinExistence type="predicted"/>
<keyword evidence="8" id="KW-1185">Reference proteome</keyword>
<dbReference type="EMBL" id="UYSU01033731">
    <property type="protein sequence ID" value="VDL92921.1"/>
    <property type="molecule type" value="Genomic_DNA"/>
</dbReference>
<dbReference type="InterPro" id="IPR052983">
    <property type="entry name" value="MFS_Riboflavin_Transporter"/>
</dbReference>
<dbReference type="InterPro" id="IPR011701">
    <property type="entry name" value="MFS"/>
</dbReference>
<dbReference type="Gene3D" id="1.20.1250.20">
    <property type="entry name" value="MFS general substrate transporter like domains"/>
    <property type="match status" value="1"/>
</dbReference>
<keyword evidence="5 6" id="KW-0472">Membrane</keyword>
<dbReference type="PANTHER" id="PTHR43385">
    <property type="entry name" value="RIBOFLAVIN TRANSPORTER RIBJ"/>
    <property type="match status" value="1"/>
</dbReference>
<evidence type="ECO:0000313" key="8">
    <source>
        <dbReference type="Proteomes" id="UP000275846"/>
    </source>
</evidence>
<dbReference type="OrthoDB" id="410267at2759"/>
<dbReference type="PANTHER" id="PTHR43385:SF1">
    <property type="entry name" value="RIBOFLAVIN TRANSPORTER RIBJ"/>
    <property type="match status" value="1"/>
</dbReference>
<keyword evidence="4 6" id="KW-1133">Transmembrane helix</keyword>
<sequence length="271" mass="30017">WFPKYRATIVGIIAAGFGCGALLFTPIQTSIINPQGLKNLTDQPVQKSYTLKEALRTIDFYLLWFIFFCNVYGTEKELGDHYLSIIATLSSAFNALGRALWGIIVDHFSFKCPLGILTVLWAVLFATFPAIGTSSVFLYIYPVWVFALFFLLAGHFVIMPGACTRIFGPKNMATLYGLIFFATAPSSLLLSAIISQFTIDGKWIEVYLSAAAICLISFILSIFLTDKNGTCTKITDICARACDVCRPISVDEEEIPDEKYDFEGGSVIRVL</sequence>
<protein>
    <submittedName>
        <fullName evidence="9">Oxalate:formate antiporter</fullName>
    </submittedName>
</protein>
<reference evidence="7 8" key="2">
    <citation type="submission" date="2018-11" db="EMBL/GenBank/DDBJ databases">
        <authorList>
            <consortium name="Pathogen Informatics"/>
        </authorList>
    </citation>
    <scope>NUCLEOTIDE SEQUENCE [LARGE SCALE GENOMIC DNA]</scope>
    <source>
        <strain evidence="7 8">NST_G2</strain>
    </source>
</reference>